<comment type="caution">
    <text evidence="1">The sequence shown here is derived from an EMBL/GenBank/DDBJ whole genome shotgun (WGS) entry which is preliminary data.</text>
</comment>
<evidence type="ECO:0000313" key="2">
    <source>
        <dbReference type="Proteomes" id="UP001054945"/>
    </source>
</evidence>
<reference evidence="1 2" key="1">
    <citation type="submission" date="2021-06" db="EMBL/GenBank/DDBJ databases">
        <title>Caerostris extrusa draft genome.</title>
        <authorList>
            <person name="Kono N."/>
            <person name="Arakawa K."/>
        </authorList>
    </citation>
    <scope>NUCLEOTIDE SEQUENCE [LARGE SCALE GENOMIC DNA]</scope>
</reference>
<keyword evidence="2" id="KW-1185">Reference proteome</keyword>
<proteinExistence type="predicted"/>
<organism evidence="1 2">
    <name type="scientific">Caerostris extrusa</name>
    <name type="common">Bark spider</name>
    <name type="synonym">Caerostris bankana</name>
    <dbReference type="NCBI Taxonomy" id="172846"/>
    <lineage>
        <taxon>Eukaryota</taxon>
        <taxon>Metazoa</taxon>
        <taxon>Ecdysozoa</taxon>
        <taxon>Arthropoda</taxon>
        <taxon>Chelicerata</taxon>
        <taxon>Arachnida</taxon>
        <taxon>Araneae</taxon>
        <taxon>Araneomorphae</taxon>
        <taxon>Entelegynae</taxon>
        <taxon>Araneoidea</taxon>
        <taxon>Araneidae</taxon>
        <taxon>Caerostris</taxon>
    </lineage>
</organism>
<accession>A0AAV4WG75</accession>
<protein>
    <submittedName>
        <fullName evidence="1">Uncharacterized protein</fullName>
    </submittedName>
</protein>
<sequence>MKYFLAKSPKSVQLFRIHFTALISSGHLIRVSGMKRIGIDENLDTGGRFVLAPDVAKGQSEDVIFHSGRAERFGSNVF</sequence>
<name>A0AAV4WG75_CAEEX</name>
<gene>
    <name evidence="1" type="ORF">CEXT_303251</name>
</gene>
<dbReference type="EMBL" id="BPLR01015997">
    <property type="protein sequence ID" value="GIY80325.1"/>
    <property type="molecule type" value="Genomic_DNA"/>
</dbReference>
<dbReference type="Proteomes" id="UP001054945">
    <property type="component" value="Unassembled WGS sequence"/>
</dbReference>
<evidence type="ECO:0000313" key="1">
    <source>
        <dbReference type="EMBL" id="GIY80325.1"/>
    </source>
</evidence>
<dbReference type="AlphaFoldDB" id="A0AAV4WG75"/>